<feature type="signal peptide" evidence="2">
    <location>
        <begin position="1"/>
        <end position="27"/>
    </location>
</feature>
<feature type="compositionally biased region" description="Pro residues" evidence="1">
    <location>
        <begin position="154"/>
        <end position="164"/>
    </location>
</feature>
<dbReference type="EMBL" id="CP042218">
    <property type="protein sequence ID" value="QDW66292.1"/>
    <property type="molecule type" value="Genomic_DNA"/>
</dbReference>
<dbReference type="KEGG" id="lug:FPZ22_04775"/>
<dbReference type="AlphaFoldDB" id="A0A518N313"/>
<dbReference type="RefSeq" id="WP_144890898.1">
    <property type="nucleotide sequence ID" value="NZ_CP042218.1"/>
</dbReference>
<protein>
    <recommendedName>
        <fullName evidence="5">DUF4124 domain-containing protein</fullName>
    </recommendedName>
</protein>
<reference evidence="3 4" key="1">
    <citation type="submission" date="2019-07" db="EMBL/GenBank/DDBJ databases">
        <title>Full genome sequence of Luteimonas sp. Gr-4.</title>
        <authorList>
            <person name="Im W.-T."/>
        </authorList>
    </citation>
    <scope>NUCLEOTIDE SEQUENCE [LARGE SCALE GENOMIC DNA]</scope>
    <source>
        <strain evidence="3 4">Gr-4</strain>
    </source>
</reference>
<evidence type="ECO:0000313" key="3">
    <source>
        <dbReference type="EMBL" id="QDW66292.1"/>
    </source>
</evidence>
<evidence type="ECO:0008006" key="5">
    <source>
        <dbReference type="Google" id="ProtNLM"/>
    </source>
</evidence>
<keyword evidence="2" id="KW-0732">Signal</keyword>
<feature type="region of interest" description="Disordered" evidence="1">
    <location>
        <begin position="149"/>
        <end position="168"/>
    </location>
</feature>
<name>A0A518N313_9GAMM</name>
<feature type="chain" id="PRO_5021868604" description="DUF4124 domain-containing protein" evidence="2">
    <location>
        <begin position="28"/>
        <end position="202"/>
    </location>
</feature>
<keyword evidence="4" id="KW-1185">Reference proteome</keyword>
<evidence type="ECO:0000256" key="2">
    <source>
        <dbReference type="SAM" id="SignalP"/>
    </source>
</evidence>
<accession>A0A518N313</accession>
<dbReference type="OrthoDB" id="5956287at2"/>
<evidence type="ECO:0000256" key="1">
    <source>
        <dbReference type="SAM" id="MobiDB-lite"/>
    </source>
</evidence>
<evidence type="ECO:0000313" key="4">
    <source>
        <dbReference type="Proteomes" id="UP000316584"/>
    </source>
</evidence>
<sequence>MPYLRRPAPTGALLLALAATTTLTAPAVGQIRRCTAADGGTVYTDRSCGSMGAVESRLRIDDGAAAGTPRYRGGCARRLDDLVFEVGAAIDAGDTNRLARSYHWTGLSTRSGYEVIDRLDAIAQRPLLDIAEVRPAPVVASTSVPAAWTVAGGTPPPPSPPPPREAAQPEGLRIEQTLADGVTPSSATFGLRRHMDCWWITF</sequence>
<dbReference type="Proteomes" id="UP000316584">
    <property type="component" value="Chromosome"/>
</dbReference>
<gene>
    <name evidence="3" type="ORF">FPZ22_04775</name>
</gene>
<proteinExistence type="predicted"/>
<organism evidence="3 4">
    <name type="scientific">Luteimonas granuli</name>
    <dbReference type="NCBI Taxonomy" id="1176533"/>
    <lineage>
        <taxon>Bacteria</taxon>
        <taxon>Pseudomonadati</taxon>
        <taxon>Pseudomonadota</taxon>
        <taxon>Gammaproteobacteria</taxon>
        <taxon>Lysobacterales</taxon>
        <taxon>Lysobacteraceae</taxon>
        <taxon>Luteimonas</taxon>
    </lineage>
</organism>